<evidence type="ECO:0000313" key="5">
    <source>
        <dbReference type="EMBL" id="MBF4769688.1"/>
    </source>
</evidence>
<reference evidence="5" key="1">
    <citation type="submission" date="2020-11" db="EMBL/GenBank/DDBJ databases">
        <title>Nocardioides cynanchi sp. nov., isolated from soil of rhizosphere of Cynanchum wilfordii.</title>
        <authorList>
            <person name="Lee J.-S."/>
            <person name="Suh M.K."/>
            <person name="Kim J.-S."/>
        </authorList>
    </citation>
    <scope>NUCLEOTIDE SEQUENCE</scope>
    <source>
        <strain evidence="5">KCTC 19276</strain>
    </source>
</reference>
<protein>
    <recommendedName>
        <fullName evidence="4">RCC1-like domain-containing protein</fullName>
    </recommendedName>
</protein>
<evidence type="ECO:0000256" key="3">
    <source>
        <dbReference type="SAM" id="SignalP"/>
    </source>
</evidence>
<dbReference type="PROSITE" id="PS50012">
    <property type="entry name" value="RCC1_3"/>
    <property type="match status" value="4"/>
</dbReference>
<gene>
    <name evidence="5" type="ORF">ISU10_18115</name>
</gene>
<keyword evidence="1" id="KW-0344">Guanine-nucleotide releasing factor</keyword>
<dbReference type="RefSeq" id="WP_194697835.1">
    <property type="nucleotide sequence ID" value="NZ_JADKPO010000030.1"/>
</dbReference>
<organism evidence="5 6">
    <name type="scientific">Nocardioides agariphilus</name>
    <dbReference type="NCBI Taxonomy" id="433664"/>
    <lineage>
        <taxon>Bacteria</taxon>
        <taxon>Bacillati</taxon>
        <taxon>Actinomycetota</taxon>
        <taxon>Actinomycetes</taxon>
        <taxon>Propionibacteriales</taxon>
        <taxon>Nocardioidaceae</taxon>
        <taxon>Nocardioides</taxon>
    </lineage>
</organism>
<dbReference type="Proteomes" id="UP000660668">
    <property type="component" value="Unassembled WGS sequence"/>
</dbReference>
<evidence type="ECO:0000256" key="2">
    <source>
        <dbReference type="ARBA" id="ARBA00022737"/>
    </source>
</evidence>
<proteinExistence type="predicted"/>
<keyword evidence="3" id="KW-0732">Signal</keyword>
<keyword evidence="6" id="KW-1185">Reference proteome</keyword>
<feature type="signal peptide" evidence="3">
    <location>
        <begin position="1"/>
        <end position="32"/>
    </location>
</feature>
<dbReference type="InterPro" id="IPR000408">
    <property type="entry name" value="Reg_chr_condens"/>
</dbReference>
<feature type="domain" description="RCC1-like" evidence="4">
    <location>
        <begin position="160"/>
        <end position="439"/>
    </location>
</feature>
<keyword evidence="2" id="KW-0677">Repeat</keyword>
<dbReference type="PANTHER" id="PTHR45982:SF1">
    <property type="entry name" value="REGULATOR OF CHROMOSOME CONDENSATION"/>
    <property type="match status" value="1"/>
</dbReference>
<dbReference type="AlphaFoldDB" id="A0A930VRK0"/>
<dbReference type="SUPFAM" id="SSF50985">
    <property type="entry name" value="RCC1/BLIP-II"/>
    <property type="match status" value="1"/>
</dbReference>
<dbReference type="Pfam" id="PF13540">
    <property type="entry name" value="RCC1_2"/>
    <property type="match status" value="2"/>
</dbReference>
<dbReference type="GO" id="GO:0005737">
    <property type="term" value="C:cytoplasm"/>
    <property type="evidence" value="ECO:0007669"/>
    <property type="project" value="TreeGrafter"/>
</dbReference>
<comment type="caution">
    <text evidence="5">The sequence shown here is derived from an EMBL/GenBank/DDBJ whole genome shotgun (WGS) entry which is preliminary data.</text>
</comment>
<dbReference type="InterPro" id="IPR009091">
    <property type="entry name" value="RCC1/BLIP-II"/>
</dbReference>
<dbReference type="Pfam" id="PF25390">
    <property type="entry name" value="WD40_RLD"/>
    <property type="match status" value="1"/>
</dbReference>
<evidence type="ECO:0000259" key="4">
    <source>
        <dbReference type="Pfam" id="PF25390"/>
    </source>
</evidence>
<dbReference type="PANTHER" id="PTHR45982">
    <property type="entry name" value="REGULATOR OF CHROMOSOME CONDENSATION"/>
    <property type="match status" value="1"/>
</dbReference>
<dbReference type="InterPro" id="IPR058923">
    <property type="entry name" value="RCC1-like_dom"/>
</dbReference>
<dbReference type="GO" id="GO:0005085">
    <property type="term" value="F:guanyl-nucleotide exchange factor activity"/>
    <property type="evidence" value="ECO:0007669"/>
    <property type="project" value="TreeGrafter"/>
</dbReference>
<sequence>MLVLRSRRLGASSMVLSLLLVAMGVGTAPANAQQASSTASRIAAASVAAGGHHSCAILDNRSVRCWGQNNFGQLGYGNTDNVGDSASPATAGPVDLGAGRTALAISAGEAHTCAILDDRSVRCWGYNFYGQLGYGNTNNIGDDETPASVSPVDLGTGRTALAIAAGVDHTCAILDNHTVLCWGYNASGGLGYGNLDVIGDNETPASAGPVDLGAGRTALAIAAGAQHTCAVLDNHTVRCWGFNSNGELGYGNTDVIGDNEAPGTAGPVDLGPGRKAFSIAVSDYHTCVILDTKAVRCWGYNASGGLGYGNTDNIGDNETPADAGPVNLGTGRTASAITAAGEHTCAILDTKAVRCWGYNFYGQLGYGHTNDIGDNETPATASPVNLGTGRTALALAAGWDHTCAVLDNRQLRCWGYNFYGQLGYGNTDQIGDNETPGTVGPVDLGRRVRTSERPTLALHASPQRDRTRPYTFTVTGKLGGAFIRDSATCTGKVRLVATNPAGRVLKKVTTKVRRDCTLHARVEITQPQLRTTRAAVRITIKASYAGNGSLRATTARARVTAR</sequence>
<dbReference type="Gene3D" id="2.130.10.30">
    <property type="entry name" value="Regulator of chromosome condensation 1/beta-lactamase-inhibitor protein II"/>
    <property type="match status" value="2"/>
</dbReference>
<dbReference type="EMBL" id="JADKPO010000030">
    <property type="protein sequence ID" value="MBF4769688.1"/>
    <property type="molecule type" value="Genomic_DNA"/>
</dbReference>
<name>A0A930VRK0_9ACTN</name>
<dbReference type="InterPro" id="IPR051553">
    <property type="entry name" value="Ran_GTPase-activating"/>
</dbReference>
<evidence type="ECO:0000313" key="6">
    <source>
        <dbReference type="Proteomes" id="UP000660668"/>
    </source>
</evidence>
<accession>A0A930VRK0</accession>
<feature type="chain" id="PRO_5039127846" description="RCC1-like domain-containing protein" evidence="3">
    <location>
        <begin position="33"/>
        <end position="562"/>
    </location>
</feature>
<dbReference type="PRINTS" id="PR00633">
    <property type="entry name" value="RCCNDNSATION"/>
</dbReference>
<evidence type="ECO:0000256" key="1">
    <source>
        <dbReference type="ARBA" id="ARBA00022658"/>
    </source>
</evidence>